<dbReference type="Pfam" id="PF04892">
    <property type="entry name" value="VanZ"/>
    <property type="match status" value="1"/>
</dbReference>
<feature type="transmembrane region" description="Helical" evidence="1">
    <location>
        <begin position="12"/>
        <end position="30"/>
    </location>
</feature>
<evidence type="ECO:0000259" key="2">
    <source>
        <dbReference type="Pfam" id="PF04892"/>
    </source>
</evidence>
<feature type="transmembrane region" description="Helical" evidence="1">
    <location>
        <begin position="42"/>
        <end position="63"/>
    </location>
</feature>
<dbReference type="Proteomes" id="UP000316988">
    <property type="component" value="Unassembled WGS sequence"/>
</dbReference>
<proteinExistence type="predicted"/>
<gene>
    <name evidence="3" type="ORF">FNM00_14310</name>
</gene>
<dbReference type="InterPro" id="IPR006976">
    <property type="entry name" value="VanZ-like"/>
</dbReference>
<evidence type="ECO:0000313" key="3">
    <source>
        <dbReference type="EMBL" id="TSD58659.1"/>
    </source>
</evidence>
<keyword evidence="4" id="KW-1185">Reference proteome</keyword>
<protein>
    <submittedName>
        <fullName evidence="3">VanZ family protein</fullName>
    </submittedName>
</protein>
<dbReference type="PANTHER" id="PTHR36834">
    <property type="entry name" value="MEMBRANE PROTEIN-RELATED"/>
    <property type="match status" value="1"/>
</dbReference>
<dbReference type="RefSeq" id="WP_143914225.1">
    <property type="nucleotide sequence ID" value="NZ_VLNT01000013.1"/>
</dbReference>
<dbReference type="AlphaFoldDB" id="A0A554RX25"/>
<dbReference type="InterPro" id="IPR053150">
    <property type="entry name" value="Teicoplanin_resist-assoc"/>
</dbReference>
<dbReference type="PANTHER" id="PTHR36834:SF2">
    <property type="entry name" value="MEMBRANE PROTEIN"/>
    <property type="match status" value="1"/>
</dbReference>
<keyword evidence="1" id="KW-0812">Transmembrane</keyword>
<dbReference type="OrthoDB" id="3296153at2"/>
<accession>A0A554RX25</accession>
<dbReference type="EMBL" id="VLNT01000013">
    <property type="protein sequence ID" value="TSD58659.1"/>
    <property type="molecule type" value="Genomic_DNA"/>
</dbReference>
<evidence type="ECO:0000313" key="4">
    <source>
        <dbReference type="Proteomes" id="UP000316988"/>
    </source>
</evidence>
<keyword evidence="1" id="KW-1133">Transmembrane helix</keyword>
<comment type="caution">
    <text evidence="3">The sequence shown here is derived from an EMBL/GenBank/DDBJ whole genome shotgun (WGS) entry which is preliminary data.</text>
</comment>
<evidence type="ECO:0000256" key="1">
    <source>
        <dbReference type="SAM" id="Phobius"/>
    </source>
</evidence>
<name>A0A554RX25_9ACTN</name>
<feature type="domain" description="VanZ-like" evidence="2">
    <location>
        <begin position="49"/>
        <end position="164"/>
    </location>
</feature>
<reference evidence="3 4" key="1">
    <citation type="submission" date="2019-07" db="EMBL/GenBank/DDBJ databases">
        <authorList>
            <person name="Zhao L.H."/>
        </authorList>
    </citation>
    <scope>NUCLEOTIDE SEQUENCE [LARGE SCALE GENOMIC DNA]</scope>
    <source>
        <strain evidence="3 4">Co35</strain>
    </source>
</reference>
<keyword evidence="1" id="KW-0472">Membrane</keyword>
<feature type="transmembrane region" description="Helical" evidence="1">
    <location>
        <begin position="115"/>
        <end position="133"/>
    </location>
</feature>
<organism evidence="3 4">
    <name type="scientific">Aeromicrobium piscarium</name>
    <dbReference type="NCBI Taxonomy" id="2590901"/>
    <lineage>
        <taxon>Bacteria</taxon>
        <taxon>Bacillati</taxon>
        <taxon>Actinomycetota</taxon>
        <taxon>Actinomycetes</taxon>
        <taxon>Propionibacteriales</taxon>
        <taxon>Nocardioidaceae</taxon>
        <taxon>Aeromicrobium</taxon>
    </lineage>
</organism>
<sequence>MTGPFDRVPALPVVIPIGLLLFAVLLWRLHTRQLLSVPRASVAGALAAYAGGILANTLFPVYLGMPRGDEPWTPGVALVPFHDYEFADALTNVLVFLPLGILIPLLLAYPSWWKVLAWVVAVSLTIELSQLAAQKLVAGGHIADVNDFIFNTVGGAVGYAVFMIPSRVPGLDAFVERFRWTQPTSAPEDVLH</sequence>
<feature type="transmembrane region" description="Helical" evidence="1">
    <location>
        <begin position="89"/>
        <end position="108"/>
    </location>
</feature>
<feature type="transmembrane region" description="Helical" evidence="1">
    <location>
        <begin position="148"/>
        <end position="168"/>
    </location>
</feature>